<gene>
    <name evidence="2" type="ORF">C8F04DRAFT_1360877</name>
</gene>
<reference evidence="2" key="1">
    <citation type="submission" date="2023-03" db="EMBL/GenBank/DDBJ databases">
        <title>Massive genome expansion in bonnet fungi (Mycena s.s.) driven by repeated elements and novel gene families across ecological guilds.</title>
        <authorList>
            <consortium name="Lawrence Berkeley National Laboratory"/>
            <person name="Harder C.B."/>
            <person name="Miyauchi S."/>
            <person name="Viragh M."/>
            <person name="Kuo A."/>
            <person name="Thoen E."/>
            <person name="Andreopoulos B."/>
            <person name="Lu D."/>
            <person name="Skrede I."/>
            <person name="Drula E."/>
            <person name="Henrissat B."/>
            <person name="Morin E."/>
            <person name="Kohler A."/>
            <person name="Barry K."/>
            <person name="LaButti K."/>
            <person name="Morin E."/>
            <person name="Salamov A."/>
            <person name="Lipzen A."/>
            <person name="Mereny Z."/>
            <person name="Hegedus B."/>
            <person name="Baldrian P."/>
            <person name="Stursova M."/>
            <person name="Weitz H."/>
            <person name="Taylor A."/>
            <person name="Grigoriev I.V."/>
            <person name="Nagy L.G."/>
            <person name="Martin F."/>
            <person name="Kauserud H."/>
        </authorList>
    </citation>
    <scope>NUCLEOTIDE SEQUENCE</scope>
    <source>
        <strain evidence="2">CBHHK200</strain>
    </source>
</reference>
<protein>
    <submittedName>
        <fullName evidence="2">Uncharacterized protein</fullName>
    </submittedName>
</protein>
<evidence type="ECO:0000313" key="2">
    <source>
        <dbReference type="EMBL" id="KAJ7031713.1"/>
    </source>
</evidence>
<sequence length="219" mass="24469">MAEKGNVVEMAENVVSRLKNHQPPRLFNSASQARAWLGLGLEKSQPEPTQARPKPGLPGRAGPGTSLRQVLLVLDQNLWKPLFQEKRREAAQKGRPKKNFVIFELVGLKNYLFEALMSSPDKIDLNPPKVVPTKTGGFWSFWTWPTRVFSGVLGRCKGAAWYNGNQRFWSEWSLGKPEIAGTRRGREFNPGQKPSCRRVLVGITLIGRVPHCSASAVRA</sequence>
<evidence type="ECO:0000313" key="3">
    <source>
        <dbReference type="Proteomes" id="UP001218188"/>
    </source>
</evidence>
<comment type="caution">
    <text evidence="2">The sequence shown here is derived from an EMBL/GenBank/DDBJ whole genome shotgun (WGS) entry which is preliminary data.</text>
</comment>
<dbReference type="Proteomes" id="UP001218188">
    <property type="component" value="Unassembled WGS sequence"/>
</dbReference>
<name>A0AAD6SSI9_9AGAR</name>
<proteinExistence type="predicted"/>
<accession>A0AAD6SSI9</accession>
<dbReference type="AlphaFoldDB" id="A0AAD6SSI9"/>
<organism evidence="2 3">
    <name type="scientific">Mycena alexandri</name>
    <dbReference type="NCBI Taxonomy" id="1745969"/>
    <lineage>
        <taxon>Eukaryota</taxon>
        <taxon>Fungi</taxon>
        <taxon>Dikarya</taxon>
        <taxon>Basidiomycota</taxon>
        <taxon>Agaricomycotina</taxon>
        <taxon>Agaricomycetes</taxon>
        <taxon>Agaricomycetidae</taxon>
        <taxon>Agaricales</taxon>
        <taxon>Marasmiineae</taxon>
        <taxon>Mycenaceae</taxon>
        <taxon>Mycena</taxon>
    </lineage>
</organism>
<keyword evidence="3" id="KW-1185">Reference proteome</keyword>
<dbReference type="EMBL" id="JARJCM010000079">
    <property type="protein sequence ID" value="KAJ7031713.1"/>
    <property type="molecule type" value="Genomic_DNA"/>
</dbReference>
<evidence type="ECO:0000256" key="1">
    <source>
        <dbReference type="SAM" id="MobiDB-lite"/>
    </source>
</evidence>
<feature type="region of interest" description="Disordered" evidence="1">
    <location>
        <begin position="40"/>
        <end position="62"/>
    </location>
</feature>